<feature type="compositionally biased region" description="Polar residues" evidence="1">
    <location>
        <begin position="54"/>
        <end position="63"/>
    </location>
</feature>
<sequence>MAFQTTAGLIDTLEAAGAYNLNDGHRAGRMRWGSIWRRLHYRLTSENRPFPVSSAHSPLSLNPPSYPTLITMGPKLRARPQALSDPEPTHSDQNQRSESEEDPTGRPKRAAKSKAMKKKSAAPAGPKPKVFQDFPDPDPVPEAPRKRAASNVQQSAKAKAPRIRRSEEAADDDDDDDMASRLRPPPKKRVTKTVVDSDHDGETEIIPARPQPKPKAQPKMKSKGKVALAPVHIDAEDAGFADEEDDHSDLAMGAADEEDEPDEEADDLQGLAADEVERRLAYSVPQWSSNHDEEMLSRPSSRASFSSGHYSVPESNFDGEPIEVSSDSDSDSDPGLRGALSGMRAARDRLPAPTKIITTSRHESQKPTKSSSVPKQDPLPRLDLNQVTSSARARTSAPQKPVGKREAQRAQEECILESTLLNIFSSQLLQRPEWNDPEPSVSRASGQRSRSYLPSTTIKQEYAETVLNIKPEPEEGSLTSTDGSDDISLRKNIRGTLNLTKQHPDVQNLLGLGIDYFLGFYLLKCAYPDLRMKTTFYQDALTRSARDLKLPLLQTRLRDDTDYRSGLSTVLFGRVSLWRGKVKAAAHGVVHGHYQVQHDCAALYNITYLLLLYTHRYNAS</sequence>
<feature type="domain" description="DUF6532" evidence="2">
    <location>
        <begin position="516"/>
        <end position="599"/>
    </location>
</feature>
<evidence type="ECO:0000313" key="4">
    <source>
        <dbReference type="Proteomes" id="UP001221757"/>
    </source>
</evidence>
<keyword evidence="4" id="KW-1185">Reference proteome</keyword>
<gene>
    <name evidence="3" type="ORF">B0H17DRAFT_1231512</name>
</gene>
<feature type="compositionally biased region" description="Low complexity" evidence="1">
    <location>
        <begin position="121"/>
        <end position="134"/>
    </location>
</feature>
<dbReference type="AlphaFoldDB" id="A0AAD7M6I7"/>
<accession>A0AAD7M6I7</accession>
<reference evidence="3" key="1">
    <citation type="submission" date="2023-03" db="EMBL/GenBank/DDBJ databases">
        <title>Massive genome expansion in bonnet fungi (Mycena s.s.) driven by repeated elements and novel gene families across ecological guilds.</title>
        <authorList>
            <consortium name="Lawrence Berkeley National Laboratory"/>
            <person name="Harder C.B."/>
            <person name="Miyauchi S."/>
            <person name="Viragh M."/>
            <person name="Kuo A."/>
            <person name="Thoen E."/>
            <person name="Andreopoulos B."/>
            <person name="Lu D."/>
            <person name="Skrede I."/>
            <person name="Drula E."/>
            <person name="Henrissat B."/>
            <person name="Morin E."/>
            <person name="Kohler A."/>
            <person name="Barry K."/>
            <person name="LaButti K."/>
            <person name="Morin E."/>
            <person name="Salamov A."/>
            <person name="Lipzen A."/>
            <person name="Mereny Z."/>
            <person name="Hegedus B."/>
            <person name="Baldrian P."/>
            <person name="Stursova M."/>
            <person name="Weitz H."/>
            <person name="Taylor A."/>
            <person name="Grigoriev I.V."/>
            <person name="Nagy L.G."/>
            <person name="Martin F."/>
            <person name="Kauserud H."/>
        </authorList>
    </citation>
    <scope>NUCLEOTIDE SEQUENCE</scope>
    <source>
        <strain evidence="3">CBHHK067</strain>
    </source>
</reference>
<feature type="region of interest" description="Disordered" evidence="1">
    <location>
        <begin position="432"/>
        <end position="453"/>
    </location>
</feature>
<evidence type="ECO:0000256" key="1">
    <source>
        <dbReference type="SAM" id="MobiDB-lite"/>
    </source>
</evidence>
<organism evidence="3 4">
    <name type="scientific">Mycena rosella</name>
    <name type="common">Pink bonnet</name>
    <name type="synonym">Agaricus rosellus</name>
    <dbReference type="NCBI Taxonomy" id="1033263"/>
    <lineage>
        <taxon>Eukaryota</taxon>
        <taxon>Fungi</taxon>
        <taxon>Dikarya</taxon>
        <taxon>Basidiomycota</taxon>
        <taxon>Agaricomycotina</taxon>
        <taxon>Agaricomycetes</taxon>
        <taxon>Agaricomycetidae</taxon>
        <taxon>Agaricales</taxon>
        <taxon>Marasmiineae</taxon>
        <taxon>Mycenaceae</taxon>
        <taxon>Mycena</taxon>
    </lineage>
</organism>
<feature type="compositionally biased region" description="Basic residues" evidence="1">
    <location>
        <begin position="106"/>
        <end position="120"/>
    </location>
</feature>
<feature type="compositionally biased region" description="Acidic residues" evidence="1">
    <location>
        <begin position="236"/>
        <end position="247"/>
    </location>
</feature>
<feature type="compositionally biased region" description="Polar residues" evidence="1">
    <location>
        <begin position="385"/>
        <end position="398"/>
    </location>
</feature>
<dbReference type="EMBL" id="JARKIE010000012">
    <property type="protein sequence ID" value="KAJ7703663.1"/>
    <property type="molecule type" value="Genomic_DNA"/>
</dbReference>
<comment type="caution">
    <text evidence="3">The sequence shown here is derived from an EMBL/GenBank/DDBJ whole genome shotgun (WGS) entry which is preliminary data.</text>
</comment>
<feature type="compositionally biased region" description="Polar residues" evidence="1">
    <location>
        <begin position="442"/>
        <end position="453"/>
    </location>
</feature>
<evidence type="ECO:0000313" key="3">
    <source>
        <dbReference type="EMBL" id="KAJ7703663.1"/>
    </source>
</evidence>
<dbReference type="InterPro" id="IPR045341">
    <property type="entry name" value="DUF6532"/>
</dbReference>
<feature type="compositionally biased region" description="Basic and acidic residues" evidence="1">
    <location>
        <begin position="87"/>
        <end position="98"/>
    </location>
</feature>
<feature type="compositionally biased region" description="Acidic residues" evidence="1">
    <location>
        <begin position="255"/>
        <end position="267"/>
    </location>
</feature>
<name>A0AAD7M6I7_MYCRO</name>
<evidence type="ECO:0000259" key="2">
    <source>
        <dbReference type="Pfam" id="PF20149"/>
    </source>
</evidence>
<dbReference type="Pfam" id="PF20149">
    <property type="entry name" value="DUF6532"/>
    <property type="match status" value="1"/>
</dbReference>
<feature type="compositionally biased region" description="Low complexity" evidence="1">
    <location>
        <begin position="297"/>
        <end position="307"/>
    </location>
</feature>
<feature type="region of interest" description="Disordered" evidence="1">
    <location>
        <begin position="49"/>
        <end position="410"/>
    </location>
</feature>
<proteinExistence type="predicted"/>
<protein>
    <recommendedName>
        <fullName evidence="2">DUF6532 domain-containing protein</fullName>
    </recommendedName>
</protein>
<dbReference type="Proteomes" id="UP001221757">
    <property type="component" value="Unassembled WGS sequence"/>
</dbReference>